<dbReference type="AlphaFoldDB" id="A0ABD2QGQ0"/>
<dbReference type="EMBL" id="JBJKFK010000310">
    <property type="protein sequence ID" value="KAL3317921.1"/>
    <property type="molecule type" value="Genomic_DNA"/>
</dbReference>
<gene>
    <name evidence="1" type="ORF">Ciccas_003428</name>
</gene>
<comment type="caution">
    <text evidence="1">The sequence shown here is derived from an EMBL/GenBank/DDBJ whole genome shotgun (WGS) entry which is preliminary data.</text>
</comment>
<name>A0ABD2QGQ0_9PLAT</name>
<reference evidence="1 2" key="1">
    <citation type="submission" date="2024-11" db="EMBL/GenBank/DDBJ databases">
        <title>Adaptive evolution of stress response genes in parasites aligns with host niche diversity.</title>
        <authorList>
            <person name="Hahn C."/>
            <person name="Resl P."/>
        </authorList>
    </citation>
    <scope>NUCLEOTIDE SEQUENCE [LARGE SCALE GENOMIC DNA]</scope>
    <source>
        <strain evidence="1">EGGRZ-B1_66</strain>
        <tissue evidence="1">Body</tissue>
    </source>
</reference>
<evidence type="ECO:0000313" key="2">
    <source>
        <dbReference type="Proteomes" id="UP001626550"/>
    </source>
</evidence>
<organism evidence="1 2">
    <name type="scientific">Cichlidogyrus casuarinus</name>
    <dbReference type="NCBI Taxonomy" id="1844966"/>
    <lineage>
        <taxon>Eukaryota</taxon>
        <taxon>Metazoa</taxon>
        <taxon>Spiralia</taxon>
        <taxon>Lophotrochozoa</taxon>
        <taxon>Platyhelminthes</taxon>
        <taxon>Monogenea</taxon>
        <taxon>Monopisthocotylea</taxon>
        <taxon>Dactylogyridea</taxon>
        <taxon>Ancyrocephalidae</taxon>
        <taxon>Cichlidogyrus</taxon>
    </lineage>
</organism>
<accession>A0ABD2QGQ0</accession>
<protein>
    <submittedName>
        <fullName evidence="1">Uncharacterized protein</fullName>
    </submittedName>
</protein>
<sequence>MDRINKTSHDRSWCNPEHDCLQECVNGHPELLLGMVPHVEEEEVIVEHGTASSEGDILGLLTAIKAEAKGSQSVSHSSSMAVVVDLLSGVDSATDLQWDTTTDHNVIPPFEQEPNGKSVKLVKNGIVTEKAEEEVSVVELHRQVTRLWLRLREEHMARVESDLKIDQLSKELAHLSFQFNNFIFR</sequence>
<keyword evidence="2" id="KW-1185">Reference proteome</keyword>
<evidence type="ECO:0000313" key="1">
    <source>
        <dbReference type="EMBL" id="KAL3317921.1"/>
    </source>
</evidence>
<dbReference type="Proteomes" id="UP001626550">
    <property type="component" value="Unassembled WGS sequence"/>
</dbReference>
<proteinExistence type="predicted"/>